<evidence type="ECO:0000256" key="3">
    <source>
        <dbReference type="ARBA" id="ARBA00022989"/>
    </source>
</evidence>
<evidence type="ECO:0000259" key="6">
    <source>
        <dbReference type="PROSITE" id="PS50850"/>
    </source>
</evidence>
<protein>
    <submittedName>
        <fullName evidence="7">MFS transporter</fullName>
    </submittedName>
</protein>
<evidence type="ECO:0000256" key="4">
    <source>
        <dbReference type="ARBA" id="ARBA00023136"/>
    </source>
</evidence>
<evidence type="ECO:0000256" key="5">
    <source>
        <dbReference type="SAM" id="Phobius"/>
    </source>
</evidence>
<evidence type="ECO:0000313" key="7">
    <source>
        <dbReference type="EMBL" id="GAA1759879.1"/>
    </source>
</evidence>
<feature type="transmembrane region" description="Helical" evidence="5">
    <location>
        <begin position="373"/>
        <end position="398"/>
    </location>
</feature>
<dbReference type="PROSITE" id="PS50850">
    <property type="entry name" value="MFS"/>
    <property type="match status" value="1"/>
</dbReference>
<feature type="transmembrane region" description="Helical" evidence="5">
    <location>
        <begin position="249"/>
        <end position="268"/>
    </location>
</feature>
<dbReference type="InterPro" id="IPR036259">
    <property type="entry name" value="MFS_trans_sf"/>
</dbReference>
<feature type="transmembrane region" description="Helical" evidence="5">
    <location>
        <begin position="25"/>
        <end position="51"/>
    </location>
</feature>
<keyword evidence="3 5" id="KW-1133">Transmembrane helix</keyword>
<evidence type="ECO:0000313" key="8">
    <source>
        <dbReference type="Proteomes" id="UP001500655"/>
    </source>
</evidence>
<gene>
    <name evidence="7" type="ORF">GCM10009681_33890</name>
</gene>
<reference evidence="8" key="1">
    <citation type="journal article" date="2019" name="Int. J. Syst. Evol. Microbiol.">
        <title>The Global Catalogue of Microorganisms (GCM) 10K type strain sequencing project: providing services to taxonomists for standard genome sequencing and annotation.</title>
        <authorList>
            <consortium name="The Broad Institute Genomics Platform"/>
            <consortium name="The Broad Institute Genome Sequencing Center for Infectious Disease"/>
            <person name="Wu L."/>
            <person name="Ma J."/>
        </authorList>
    </citation>
    <scope>NUCLEOTIDE SEQUENCE [LARGE SCALE GENOMIC DNA]</scope>
    <source>
        <strain evidence="8">JCM 13249</strain>
    </source>
</reference>
<feature type="transmembrane region" description="Helical" evidence="5">
    <location>
        <begin position="404"/>
        <end position="423"/>
    </location>
</feature>
<dbReference type="PANTHER" id="PTHR23534:SF1">
    <property type="entry name" value="MAJOR FACILITATOR SUPERFAMILY PROTEIN"/>
    <property type="match status" value="1"/>
</dbReference>
<dbReference type="Pfam" id="PF07690">
    <property type="entry name" value="MFS_1"/>
    <property type="match status" value="2"/>
</dbReference>
<evidence type="ECO:0000256" key="2">
    <source>
        <dbReference type="ARBA" id="ARBA00022692"/>
    </source>
</evidence>
<accession>A0ABP4WTI3</accession>
<keyword evidence="8" id="KW-1185">Reference proteome</keyword>
<keyword evidence="4 5" id="KW-0472">Membrane</keyword>
<proteinExistence type="predicted"/>
<feature type="transmembrane region" description="Helical" evidence="5">
    <location>
        <begin position="280"/>
        <end position="301"/>
    </location>
</feature>
<dbReference type="InterPro" id="IPR020846">
    <property type="entry name" value="MFS_dom"/>
</dbReference>
<feature type="transmembrane region" description="Helical" evidence="5">
    <location>
        <begin position="91"/>
        <end position="109"/>
    </location>
</feature>
<feature type="transmembrane region" description="Helical" evidence="5">
    <location>
        <begin position="184"/>
        <end position="206"/>
    </location>
</feature>
<dbReference type="PANTHER" id="PTHR23534">
    <property type="entry name" value="MFS PERMEASE"/>
    <property type="match status" value="1"/>
</dbReference>
<feature type="transmembrane region" description="Helical" evidence="5">
    <location>
        <begin position="115"/>
        <end position="132"/>
    </location>
</feature>
<dbReference type="EMBL" id="BAAALS010000015">
    <property type="protein sequence ID" value="GAA1759879.1"/>
    <property type="molecule type" value="Genomic_DNA"/>
</dbReference>
<dbReference type="SUPFAM" id="SSF103473">
    <property type="entry name" value="MFS general substrate transporter"/>
    <property type="match status" value="1"/>
</dbReference>
<dbReference type="InterPro" id="IPR011701">
    <property type="entry name" value="MFS"/>
</dbReference>
<feature type="transmembrane region" description="Helical" evidence="5">
    <location>
        <begin position="153"/>
        <end position="172"/>
    </location>
</feature>
<feature type="transmembrane region" description="Helical" evidence="5">
    <location>
        <begin position="57"/>
        <end position="79"/>
    </location>
</feature>
<feature type="domain" description="Major facilitator superfamily (MFS) profile" evidence="6">
    <location>
        <begin position="25"/>
        <end position="426"/>
    </location>
</feature>
<comment type="caution">
    <text evidence="7">The sequence shown here is derived from an EMBL/GenBank/DDBJ whole genome shotgun (WGS) entry which is preliminary data.</text>
</comment>
<comment type="subcellular location">
    <subcellularLocation>
        <location evidence="1">Cell membrane</location>
        <topology evidence="1">Multi-pass membrane protein</topology>
    </subcellularLocation>
</comment>
<name>A0ABP4WTI3_9ACTN</name>
<dbReference type="Gene3D" id="1.20.1250.20">
    <property type="entry name" value="MFS general substrate transporter like domains"/>
    <property type="match status" value="1"/>
</dbReference>
<organism evidence="7 8">
    <name type="scientific">Luedemannella helvata</name>
    <dbReference type="NCBI Taxonomy" id="349315"/>
    <lineage>
        <taxon>Bacteria</taxon>
        <taxon>Bacillati</taxon>
        <taxon>Actinomycetota</taxon>
        <taxon>Actinomycetes</taxon>
        <taxon>Micromonosporales</taxon>
        <taxon>Micromonosporaceae</taxon>
        <taxon>Luedemannella</taxon>
    </lineage>
</organism>
<keyword evidence="2 5" id="KW-0812">Transmembrane</keyword>
<evidence type="ECO:0000256" key="1">
    <source>
        <dbReference type="ARBA" id="ARBA00004651"/>
    </source>
</evidence>
<dbReference type="Proteomes" id="UP001500655">
    <property type="component" value="Unassembled WGS sequence"/>
</dbReference>
<feature type="transmembrane region" description="Helical" evidence="5">
    <location>
        <begin position="339"/>
        <end position="361"/>
    </location>
</feature>
<sequence>MLITKAPHPSTVPDRARVARVQRRTLWLLSATQVVGGVGMATGIAVGALLAADLGGVAVSGFAQSALVVGAALLALPVARVMRGRGRRPGLTLAYLVGALGAALVVVAAARGSLLLLFAGLFLFGGGSAANLQVRYAAMDLAPPDRRGRHLSIVVWAATVGAVAGPNLAPWADKTARGAGQAGYTGPFAVSVVAFALAMVLVWALLRPDPLVLARAVARTPENARTVSAPRRGFGAALREIAASPRARAGLAALTIGHTVMIAVMTMTPVHIGEQAHGDVLRVVGIVLSLHIAGMYGVSLVTGWLTDRIGRPAVILVGVGLQLTACAVAGTAGHDPVRLGVGLTLLGMGWSGTMVAGSTLLSESVGDANRPAVQGLSDLIMGLSGATAGALSGLVLTWTSYPTLTLLAAVLLVPLLAAAVRLLGVREGAVTGATD</sequence>
<feature type="transmembrane region" description="Helical" evidence="5">
    <location>
        <begin position="313"/>
        <end position="333"/>
    </location>
</feature>